<dbReference type="Proteomes" id="UP000315711">
    <property type="component" value="Unassembled WGS sequence"/>
</dbReference>
<keyword evidence="2" id="KW-1185">Reference proteome</keyword>
<dbReference type="AlphaFoldDB" id="A0A562QHI3"/>
<gene>
    <name evidence="1" type="ORF">IQ10_02082</name>
</gene>
<accession>A0A562QHI3</accession>
<dbReference type="EMBL" id="VLKZ01000005">
    <property type="protein sequence ID" value="TWI56191.1"/>
    <property type="molecule type" value="Genomic_DNA"/>
</dbReference>
<organism evidence="1 2">
    <name type="scientific">Halalkalibacter nanhaiisediminis</name>
    <dbReference type="NCBI Taxonomy" id="688079"/>
    <lineage>
        <taxon>Bacteria</taxon>
        <taxon>Bacillati</taxon>
        <taxon>Bacillota</taxon>
        <taxon>Bacilli</taxon>
        <taxon>Bacillales</taxon>
        <taxon>Bacillaceae</taxon>
        <taxon>Halalkalibacter</taxon>
    </lineage>
</organism>
<sequence>MSMCLMCNGMNNIKIDCPQCEIELIDFGRIMDYGEKYEAYEEIDLLKVANGIENDLQNSLCPHYMTCPSCSQYSIYLVEEQLIYDS</sequence>
<dbReference type="RefSeq" id="WP_144450398.1">
    <property type="nucleotide sequence ID" value="NZ_VLKZ01000005.1"/>
</dbReference>
<protein>
    <submittedName>
        <fullName evidence="1">Uncharacterized protein</fullName>
    </submittedName>
</protein>
<reference evidence="1 2" key="1">
    <citation type="journal article" date="2015" name="Stand. Genomic Sci.">
        <title>Genomic Encyclopedia of Bacterial and Archaeal Type Strains, Phase III: the genomes of soil and plant-associated and newly described type strains.</title>
        <authorList>
            <person name="Whitman W.B."/>
            <person name="Woyke T."/>
            <person name="Klenk H.P."/>
            <person name="Zhou Y."/>
            <person name="Lilburn T.G."/>
            <person name="Beck B.J."/>
            <person name="De Vos P."/>
            <person name="Vandamme P."/>
            <person name="Eisen J.A."/>
            <person name="Garrity G."/>
            <person name="Hugenholtz P."/>
            <person name="Kyrpides N.C."/>
        </authorList>
    </citation>
    <scope>NUCLEOTIDE SEQUENCE [LARGE SCALE GENOMIC DNA]</scope>
    <source>
        <strain evidence="1 2">CGMCC 1.10116</strain>
    </source>
</reference>
<dbReference type="OrthoDB" id="1683552at2"/>
<proteinExistence type="predicted"/>
<evidence type="ECO:0000313" key="2">
    <source>
        <dbReference type="Proteomes" id="UP000315711"/>
    </source>
</evidence>
<comment type="caution">
    <text evidence="1">The sequence shown here is derived from an EMBL/GenBank/DDBJ whole genome shotgun (WGS) entry which is preliminary data.</text>
</comment>
<name>A0A562QHI3_9BACI</name>
<evidence type="ECO:0000313" key="1">
    <source>
        <dbReference type="EMBL" id="TWI56191.1"/>
    </source>
</evidence>